<dbReference type="Proteomes" id="UP001348817">
    <property type="component" value="Chromosome"/>
</dbReference>
<accession>A0AAU9D8N1</accession>
<sequence>MRTNVYLVTLMVSGLWFFAISASQAQNALAEEDWLTRYERGTFLVGFTFGLSERNSRDVEFFDLDIDEAKNTGFNVRLTGGYFLKRDLALGLNLEYEENKSRADYDASSDYVRTRGRGRSYMIDAYMRNYIPLSDDRRWALFNETHIAIGFGADEMLKQEGNTLTQKYNKYSVLEVGMNPGVVAFIKRGVAFEASVGLLGLRSKFNNTKENGVDKGEFNTTNIDLKINILRVNLGIFYYF</sequence>
<feature type="signal peptide" evidence="1">
    <location>
        <begin position="1"/>
        <end position="25"/>
    </location>
</feature>
<dbReference type="AlphaFoldDB" id="A0AAU9D8N1"/>
<name>A0AAU9D8N1_9BACT</name>
<keyword evidence="3" id="KW-1185">Reference proteome</keyword>
<protein>
    <recommendedName>
        <fullName evidence="4">Outer membrane protein beta-barrel domain-containing protein</fullName>
    </recommendedName>
</protein>
<proteinExistence type="predicted"/>
<keyword evidence="1" id="KW-0732">Signal</keyword>
<evidence type="ECO:0000313" key="2">
    <source>
        <dbReference type="EMBL" id="BDD08625.1"/>
    </source>
</evidence>
<organism evidence="2 3">
    <name type="scientific">Fulvitalea axinellae</name>
    <dbReference type="NCBI Taxonomy" id="1182444"/>
    <lineage>
        <taxon>Bacteria</taxon>
        <taxon>Pseudomonadati</taxon>
        <taxon>Bacteroidota</taxon>
        <taxon>Cytophagia</taxon>
        <taxon>Cytophagales</taxon>
        <taxon>Persicobacteraceae</taxon>
        <taxon>Fulvitalea</taxon>
    </lineage>
</organism>
<reference evidence="2 3" key="1">
    <citation type="submission" date="2021-12" db="EMBL/GenBank/DDBJ databases">
        <title>Genome sequencing of bacteria with rrn-lacking chromosome and rrn-plasmid.</title>
        <authorList>
            <person name="Anda M."/>
            <person name="Iwasaki W."/>
        </authorList>
    </citation>
    <scope>NUCLEOTIDE SEQUENCE [LARGE SCALE GENOMIC DNA]</scope>
    <source>
        <strain evidence="2 3">DSM 100852</strain>
    </source>
</reference>
<evidence type="ECO:0008006" key="4">
    <source>
        <dbReference type="Google" id="ProtNLM"/>
    </source>
</evidence>
<gene>
    <name evidence="2" type="ORF">FUAX_10570</name>
</gene>
<feature type="chain" id="PRO_5043358738" description="Outer membrane protein beta-barrel domain-containing protein" evidence="1">
    <location>
        <begin position="26"/>
        <end position="240"/>
    </location>
</feature>
<evidence type="ECO:0000256" key="1">
    <source>
        <dbReference type="SAM" id="SignalP"/>
    </source>
</evidence>
<evidence type="ECO:0000313" key="3">
    <source>
        <dbReference type="Proteomes" id="UP001348817"/>
    </source>
</evidence>
<dbReference type="RefSeq" id="WP_338393871.1">
    <property type="nucleotide sequence ID" value="NZ_AP025314.1"/>
</dbReference>
<dbReference type="KEGG" id="fax:FUAX_10570"/>
<dbReference type="EMBL" id="AP025314">
    <property type="protein sequence ID" value="BDD08625.1"/>
    <property type="molecule type" value="Genomic_DNA"/>
</dbReference>